<evidence type="ECO:0000256" key="3">
    <source>
        <dbReference type="ARBA" id="ARBA00022813"/>
    </source>
</evidence>
<evidence type="ECO:0000256" key="6">
    <source>
        <dbReference type="ARBA" id="ARBA00023239"/>
    </source>
</evidence>
<keyword evidence="8" id="KW-0670">Pyruvate</keyword>
<gene>
    <name evidence="9" type="ORF">LCGC14_1737730</name>
</gene>
<keyword evidence="6" id="KW-0456">Lyase</keyword>
<comment type="caution">
    <text evidence="9">The sequence shown here is derived from an EMBL/GenBank/DDBJ whole genome shotgun (WGS) entry which is preliminary data.</text>
</comment>
<dbReference type="GO" id="GO:0008295">
    <property type="term" value="P:spermidine biosynthetic process"/>
    <property type="evidence" value="ECO:0007669"/>
    <property type="project" value="InterPro"/>
</dbReference>
<accession>A0A0F9JMW8</accession>
<evidence type="ECO:0000256" key="7">
    <source>
        <dbReference type="ARBA" id="ARBA00023270"/>
    </source>
</evidence>
<dbReference type="GO" id="GO:0004014">
    <property type="term" value="F:adenosylmethionine decarboxylase activity"/>
    <property type="evidence" value="ECO:0007669"/>
    <property type="project" value="InterPro"/>
</dbReference>
<evidence type="ECO:0000256" key="2">
    <source>
        <dbReference type="ARBA" id="ARBA00022793"/>
    </source>
</evidence>
<dbReference type="Pfam" id="PF02675">
    <property type="entry name" value="AdoMet_dc"/>
    <property type="match status" value="1"/>
</dbReference>
<dbReference type="InterPro" id="IPR016067">
    <property type="entry name" value="S-AdoMet_deCO2ase_core"/>
</dbReference>
<keyword evidence="4" id="KW-0620">Polyamine biosynthesis</keyword>
<evidence type="ECO:0000256" key="4">
    <source>
        <dbReference type="ARBA" id="ARBA00023115"/>
    </source>
</evidence>
<dbReference type="EMBL" id="LAZR01015855">
    <property type="protein sequence ID" value="KKM07056.1"/>
    <property type="molecule type" value="Genomic_DNA"/>
</dbReference>
<keyword evidence="5" id="KW-0865">Zymogen</keyword>
<keyword evidence="7" id="KW-0704">Schiff base</keyword>
<dbReference type="InterPro" id="IPR003826">
    <property type="entry name" value="AdoMetDC_fam_prok"/>
</dbReference>
<evidence type="ECO:0000313" key="9">
    <source>
        <dbReference type="EMBL" id="KKM07056.1"/>
    </source>
</evidence>
<proteinExistence type="predicted"/>
<dbReference type="Gene3D" id="3.60.90.10">
    <property type="entry name" value="S-adenosylmethionine decarboxylase"/>
    <property type="match status" value="1"/>
</dbReference>
<sequence>MEYWGYHLLLDCSASPLEYVQDRDRICNFARQLVRDIDMKAYGEPIVEHFAADDPDKAGYTLVQLIETSNITAHFVDKNGNIYMDIFSCKPFNIEVAIKTVRQYFEPKKIKKHFVTRDADPYCSGCDDWHAGPRCYS</sequence>
<organism evidence="9">
    <name type="scientific">marine sediment metagenome</name>
    <dbReference type="NCBI Taxonomy" id="412755"/>
    <lineage>
        <taxon>unclassified sequences</taxon>
        <taxon>metagenomes</taxon>
        <taxon>ecological metagenomes</taxon>
    </lineage>
</organism>
<keyword evidence="3" id="KW-0068">Autocatalytic cleavage</keyword>
<dbReference type="SUPFAM" id="SSF56276">
    <property type="entry name" value="S-adenosylmethionine decarboxylase"/>
    <property type="match status" value="1"/>
</dbReference>
<comment type="cofactor">
    <cofactor evidence="1">
        <name>pyruvate</name>
        <dbReference type="ChEBI" id="CHEBI:15361"/>
    </cofactor>
</comment>
<evidence type="ECO:0000256" key="1">
    <source>
        <dbReference type="ARBA" id="ARBA00001928"/>
    </source>
</evidence>
<reference evidence="9" key="1">
    <citation type="journal article" date="2015" name="Nature">
        <title>Complex archaea that bridge the gap between prokaryotes and eukaryotes.</title>
        <authorList>
            <person name="Spang A."/>
            <person name="Saw J.H."/>
            <person name="Jorgensen S.L."/>
            <person name="Zaremba-Niedzwiedzka K."/>
            <person name="Martijn J."/>
            <person name="Lind A.E."/>
            <person name="van Eijk R."/>
            <person name="Schleper C."/>
            <person name="Guy L."/>
            <person name="Ettema T.J."/>
        </authorList>
    </citation>
    <scope>NUCLEOTIDE SEQUENCE</scope>
</reference>
<keyword evidence="2" id="KW-0210">Decarboxylase</keyword>
<name>A0A0F9JMW8_9ZZZZ</name>
<evidence type="ECO:0000256" key="8">
    <source>
        <dbReference type="ARBA" id="ARBA00023317"/>
    </source>
</evidence>
<evidence type="ECO:0000256" key="5">
    <source>
        <dbReference type="ARBA" id="ARBA00023145"/>
    </source>
</evidence>
<evidence type="ECO:0008006" key="10">
    <source>
        <dbReference type="Google" id="ProtNLM"/>
    </source>
</evidence>
<dbReference type="AlphaFoldDB" id="A0A0F9JMW8"/>
<protein>
    <recommendedName>
        <fullName evidence="10">S-adenosylmethionine decarboxylase proenzyme</fullName>
    </recommendedName>
</protein>